<accession>A0A2N1PVD9</accession>
<gene>
    <name evidence="1" type="ORF">CVV64_02495</name>
</gene>
<dbReference type="Gene3D" id="1.25.10.10">
    <property type="entry name" value="Leucine-rich Repeat Variant"/>
    <property type="match status" value="3"/>
</dbReference>
<evidence type="ECO:0000313" key="2">
    <source>
        <dbReference type="Proteomes" id="UP000233256"/>
    </source>
</evidence>
<sequence length="374" mass="41808">MNLRERLFKALAMEGRIEALGIVSEALARGEDMAEHWMALEVQQRISLVSLIDRCGTAAARDCLRLLYSREDDSRVAATIVKALGNYRDMSLVPLFLDALNSEEPRIRANAIEALDCHDDAEIRVGIRPLLYDMDNRVRANAVKTLWDKDDPEVRDQALGMLRDEDLWVRTSAAYIIRHIPDSLFVDDLVRLLDDPFDSVREKAVAALGIIGDSRALMPLFNLLDRMPPPYIQSEILQALSAIGGTEVARKIEGYLRDQREGLLIRQAIGALGRCGDAETLSLLLELASHGNADEWICWEALNAIENLGFSSVAGDVIDIAANPLETVSVREKASRVLRRIAGPEHIPYILERLTDENMRLFEGVLDLLEGETR</sequence>
<dbReference type="InterPro" id="IPR011989">
    <property type="entry name" value="ARM-like"/>
</dbReference>
<evidence type="ECO:0008006" key="3">
    <source>
        <dbReference type="Google" id="ProtNLM"/>
    </source>
</evidence>
<dbReference type="Proteomes" id="UP000233256">
    <property type="component" value="Unassembled WGS sequence"/>
</dbReference>
<dbReference type="InterPro" id="IPR016024">
    <property type="entry name" value="ARM-type_fold"/>
</dbReference>
<evidence type="ECO:0000313" key="1">
    <source>
        <dbReference type="EMBL" id="PKK92303.1"/>
    </source>
</evidence>
<name>A0A2N1PVD9_9BACT</name>
<dbReference type="Pfam" id="PF13646">
    <property type="entry name" value="HEAT_2"/>
    <property type="match status" value="2"/>
</dbReference>
<proteinExistence type="predicted"/>
<protein>
    <recommendedName>
        <fullName evidence="3">HEAT repeat domain-containing protein</fullName>
    </recommendedName>
</protein>
<dbReference type="SMART" id="SM00567">
    <property type="entry name" value="EZ_HEAT"/>
    <property type="match status" value="7"/>
</dbReference>
<dbReference type="PANTHER" id="PTHR12697:SF5">
    <property type="entry name" value="DEOXYHYPUSINE HYDROXYLASE"/>
    <property type="match status" value="1"/>
</dbReference>
<dbReference type="InterPro" id="IPR004155">
    <property type="entry name" value="PBS_lyase_HEAT"/>
</dbReference>
<dbReference type="GO" id="GO:0016491">
    <property type="term" value="F:oxidoreductase activity"/>
    <property type="evidence" value="ECO:0007669"/>
    <property type="project" value="TreeGrafter"/>
</dbReference>
<comment type="caution">
    <text evidence="1">The sequence shown here is derived from an EMBL/GenBank/DDBJ whole genome shotgun (WGS) entry which is preliminary data.</text>
</comment>
<dbReference type="AlphaFoldDB" id="A0A2N1PVD9"/>
<dbReference type="EMBL" id="PGXC01000001">
    <property type="protein sequence ID" value="PKK92303.1"/>
    <property type="molecule type" value="Genomic_DNA"/>
</dbReference>
<dbReference type="PANTHER" id="PTHR12697">
    <property type="entry name" value="PBS LYASE HEAT-LIKE PROTEIN"/>
    <property type="match status" value="1"/>
</dbReference>
<reference evidence="1 2" key="1">
    <citation type="journal article" date="2017" name="ISME J.">
        <title>Potential for microbial H2 and metal transformations associated with novel bacteria and archaea in deep terrestrial subsurface sediments.</title>
        <authorList>
            <person name="Hernsdorf A.W."/>
            <person name="Amano Y."/>
            <person name="Miyakawa K."/>
            <person name="Ise K."/>
            <person name="Suzuki Y."/>
            <person name="Anantharaman K."/>
            <person name="Probst A."/>
            <person name="Burstein D."/>
            <person name="Thomas B.C."/>
            <person name="Banfield J.F."/>
        </authorList>
    </citation>
    <scope>NUCLEOTIDE SEQUENCE [LARGE SCALE GENOMIC DNA]</scope>
    <source>
        <strain evidence="1">HGW-Wallbacteria-1</strain>
    </source>
</reference>
<organism evidence="1 2">
    <name type="scientific">Candidatus Wallbacteria bacterium HGW-Wallbacteria-1</name>
    <dbReference type="NCBI Taxonomy" id="2013854"/>
    <lineage>
        <taxon>Bacteria</taxon>
        <taxon>Candidatus Walliibacteriota</taxon>
    </lineage>
</organism>
<dbReference type="SUPFAM" id="SSF48371">
    <property type="entry name" value="ARM repeat"/>
    <property type="match status" value="2"/>
</dbReference>